<evidence type="ECO:0000259" key="2">
    <source>
        <dbReference type="Pfam" id="PF00857"/>
    </source>
</evidence>
<dbReference type="InterPro" id="IPR036380">
    <property type="entry name" value="Isochorismatase-like_sf"/>
</dbReference>
<protein>
    <submittedName>
        <fullName evidence="3">2,3-dihydro-2,3-dihydroxybenzoate synthetase</fullName>
    </submittedName>
</protein>
<evidence type="ECO:0000256" key="1">
    <source>
        <dbReference type="ARBA" id="ARBA00022801"/>
    </source>
</evidence>
<accession>A0A1L7D5C9</accession>
<dbReference type="Pfam" id="PF00857">
    <property type="entry name" value="Isochorismatase"/>
    <property type="match status" value="1"/>
</dbReference>
<evidence type="ECO:0000313" key="4">
    <source>
        <dbReference type="Proteomes" id="UP000185491"/>
    </source>
</evidence>
<dbReference type="OrthoDB" id="5794853at2"/>
<feature type="domain" description="Isochorismatase-like" evidence="2">
    <location>
        <begin position="29"/>
        <end position="201"/>
    </location>
</feature>
<reference evidence="3 4" key="1">
    <citation type="submission" date="2014-08" db="EMBL/GenBank/DDBJ databases">
        <title>Complete genome sequence of Corynebacterium phocae M408/89/1(T)(=DSM 44612(T)), isolated from the common seal (Phoca vitulina).</title>
        <authorList>
            <person name="Ruckert C."/>
            <person name="Albersmeier A."/>
            <person name="Winkler A."/>
            <person name="Kalinowski J."/>
        </authorList>
    </citation>
    <scope>NUCLEOTIDE SEQUENCE [LARGE SCALE GENOMIC DNA]</scope>
    <source>
        <strain evidence="3 4">M408/89/1</strain>
    </source>
</reference>
<dbReference type="RefSeq" id="WP_075735847.1">
    <property type="nucleotide sequence ID" value="NZ_CP009249.1"/>
</dbReference>
<dbReference type="Proteomes" id="UP000185491">
    <property type="component" value="Chromosome"/>
</dbReference>
<dbReference type="AlphaFoldDB" id="A0A1L7D5C9"/>
<dbReference type="InterPro" id="IPR000868">
    <property type="entry name" value="Isochorismatase-like_dom"/>
</dbReference>
<dbReference type="KEGG" id="cpho:CPHO_11150"/>
<gene>
    <name evidence="3" type="ORF">CPHO_11150</name>
</gene>
<dbReference type="PANTHER" id="PTHR43540">
    <property type="entry name" value="PEROXYUREIDOACRYLATE/UREIDOACRYLATE AMIDOHYDROLASE-RELATED"/>
    <property type="match status" value="1"/>
</dbReference>
<keyword evidence="4" id="KW-1185">Reference proteome</keyword>
<dbReference type="PRINTS" id="PR01398">
    <property type="entry name" value="ISCHRISMTASE"/>
</dbReference>
<name>A0A1L7D5C9_9CORY</name>
<dbReference type="PANTHER" id="PTHR43540:SF3">
    <property type="entry name" value="ENTEROBACTIN SYNTHASE COMPONENT B"/>
    <property type="match status" value="1"/>
</dbReference>
<dbReference type="EMBL" id="CP009249">
    <property type="protein sequence ID" value="APT93354.1"/>
    <property type="molecule type" value="Genomic_DNA"/>
</dbReference>
<dbReference type="STRING" id="161895.CPHO_11150"/>
<proteinExistence type="predicted"/>
<organism evidence="3 4">
    <name type="scientific">Corynebacterium phocae</name>
    <dbReference type="NCBI Taxonomy" id="161895"/>
    <lineage>
        <taxon>Bacteria</taxon>
        <taxon>Bacillati</taxon>
        <taxon>Actinomycetota</taxon>
        <taxon>Actinomycetes</taxon>
        <taxon>Mycobacteriales</taxon>
        <taxon>Corynebacteriaceae</taxon>
        <taxon>Corynebacterium</taxon>
    </lineage>
</organism>
<evidence type="ECO:0000313" key="3">
    <source>
        <dbReference type="EMBL" id="APT93354.1"/>
    </source>
</evidence>
<dbReference type="InterPro" id="IPR050272">
    <property type="entry name" value="Isochorismatase-like_hydrls"/>
</dbReference>
<keyword evidence="1" id="KW-0378">Hydrolase</keyword>
<dbReference type="GO" id="GO:0008908">
    <property type="term" value="F:isochorismatase activity"/>
    <property type="evidence" value="ECO:0007669"/>
    <property type="project" value="InterPro"/>
</dbReference>
<dbReference type="InterPro" id="IPR016291">
    <property type="entry name" value="Isochorismatase"/>
</dbReference>
<dbReference type="Gene3D" id="3.40.50.850">
    <property type="entry name" value="Isochorismatase-like"/>
    <property type="match status" value="1"/>
</dbReference>
<dbReference type="SUPFAM" id="SSF52499">
    <property type="entry name" value="Isochorismatase-like hydrolases"/>
    <property type="match status" value="1"/>
</dbReference>
<sequence length="213" mass="22967">MAIPAIPNYDIPQPPQRRAAAWELDPQRAALLVHDMQNYFIAAYDPGHAPIKPVIANIARLLEAAREAGVPVFYSAQPPRQHPLQRGLLSEVWGQGMQTEEEAGIITALAPQPGDEVITKWRYSAFERTGLAQAMSFAGRDQLIITGVYGHMGCQVSAGDAFMKDIQPFMVSDAIADFSAGEHQQALEWVAKRCGVVLDAAAACEAVSAAAVS</sequence>